<evidence type="ECO:0000313" key="3">
    <source>
        <dbReference type="EMBL" id="KKM92939.1"/>
    </source>
</evidence>
<dbReference type="InterPro" id="IPR012296">
    <property type="entry name" value="Nuclease_put_TT1808"/>
</dbReference>
<proteinExistence type="predicted"/>
<gene>
    <name evidence="3" type="ORF">LCGC14_1213410</name>
</gene>
<reference evidence="3" key="1">
    <citation type="journal article" date="2015" name="Nature">
        <title>Complex archaea that bridge the gap between prokaryotes and eukaryotes.</title>
        <authorList>
            <person name="Spang A."/>
            <person name="Saw J.H."/>
            <person name="Jorgensen S.L."/>
            <person name="Zaremba-Niedzwiedzka K."/>
            <person name="Martijn J."/>
            <person name="Lind A.E."/>
            <person name="van Eijk R."/>
            <person name="Schleper C."/>
            <person name="Guy L."/>
            <person name="Ettema T.J."/>
        </authorList>
    </citation>
    <scope>NUCLEOTIDE SEQUENCE</scope>
</reference>
<evidence type="ECO:0000256" key="2">
    <source>
        <dbReference type="SAM" id="MobiDB-lite"/>
    </source>
</evidence>
<name>A0A0F9LDE1_9ZZZZ</name>
<organism evidence="3">
    <name type="scientific">marine sediment metagenome</name>
    <dbReference type="NCBI Taxonomy" id="412755"/>
    <lineage>
        <taxon>unclassified sequences</taxon>
        <taxon>metagenomes</taxon>
        <taxon>ecological metagenomes</taxon>
    </lineage>
</organism>
<feature type="compositionally biased region" description="Basic and acidic residues" evidence="2">
    <location>
        <begin position="33"/>
        <end position="46"/>
    </location>
</feature>
<dbReference type="EMBL" id="LAZR01006332">
    <property type="protein sequence ID" value="KKM92939.1"/>
    <property type="molecule type" value="Genomic_DNA"/>
</dbReference>
<comment type="caution">
    <text evidence="3">The sequence shown here is derived from an EMBL/GenBank/DDBJ whole genome shotgun (WGS) entry which is preliminary data.</text>
</comment>
<accession>A0A0F9LDE1</accession>
<evidence type="ECO:0008006" key="4">
    <source>
        <dbReference type="Google" id="ProtNLM"/>
    </source>
</evidence>
<dbReference type="AlphaFoldDB" id="A0A0F9LDE1"/>
<feature type="compositionally biased region" description="Basic and acidic residues" evidence="2">
    <location>
        <begin position="14"/>
        <end position="23"/>
    </location>
</feature>
<protein>
    <recommendedName>
        <fullName evidence="4">Restriction endonuclease domain-containing protein</fullName>
    </recommendedName>
</protein>
<evidence type="ECO:0000256" key="1">
    <source>
        <dbReference type="SAM" id="Coils"/>
    </source>
</evidence>
<keyword evidence="1" id="KW-0175">Coiled coil</keyword>
<feature type="coiled-coil region" evidence="1">
    <location>
        <begin position="239"/>
        <end position="280"/>
    </location>
</feature>
<feature type="region of interest" description="Disordered" evidence="2">
    <location>
        <begin position="1"/>
        <end position="46"/>
    </location>
</feature>
<sequence length="285" mass="33172">MTEKKSKPSSHPFDGSERKKSTRIDNAPPDLFDPNKPRVGRRESEPHSAEITYIHNVLTINFPKGRTLWDLHHYFLGKKDALKGKEIDIQFDVSFFKDFQITHTLSSYDGRKYEGKTPDIAINILSKRTWRSDLSEKVDICKDLEISVYAVFSPYKVTSKIYNPPFLRVLILKDDGTYKQEELRSITLKEGEGINEKNIIDISTTLPFRLGLMQLRQQHEEEQPLFRLIFIDPSEPRILPSITEKAKEAEEKAKEAEEKAKEAEEKVKELEKDINKYREKFGELK</sequence>
<dbReference type="Gene3D" id="3.90.1570.10">
    <property type="entry name" value="tt1808, chain A"/>
    <property type="match status" value="1"/>
</dbReference>